<comment type="caution">
    <text evidence="1">The sequence shown here is derived from an EMBL/GenBank/DDBJ whole genome shotgun (WGS) entry which is preliminary data.</text>
</comment>
<accession>A0A9D4I022</accession>
<reference evidence="1" key="2">
    <citation type="submission" date="2020-11" db="EMBL/GenBank/DDBJ databases">
        <authorList>
            <person name="McCartney M.A."/>
            <person name="Auch B."/>
            <person name="Kono T."/>
            <person name="Mallez S."/>
            <person name="Becker A."/>
            <person name="Gohl D.M."/>
            <person name="Silverstein K.A.T."/>
            <person name="Koren S."/>
            <person name="Bechman K.B."/>
            <person name="Herman A."/>
            <person name="Abrahante J.E."/>
            <person name="Garbe J."/>
        </authorList>
    </citation>
    <scope>NUCLEOTIDE SEQUENCE</scope>
    <source>
        <strain evidence="1">Duluth1</strain>
        <tissue evidence="1">Whole animal</tissue>
    </source>
</reference>
<dbReference type="AlphaFoldDB" id="A0A9D4I022"/>
<name>A0A9D4I022_DREPO</name>
<evidence type="ECO:0000313" key="1">
    <source>
        <dbReference type="EMBL" id="KAH3741610.1"/>
    </source>
</evidence>
<reference evidence="1" key="1">
    <citation type="journal article" date="2019" name="bioRxiv">
        <title>The Genome of the Zebra Mussel, Dreissena polymorpha: A Resource for Invasive Species Research.</title>
        <authorList>
            <person name="McCartney M.A."/>
            <person name="Auch B."/>
            <person name="Kono T."/>
            <person name="Mallez S."/>
            <person name="Zhang Y."/>
            <person name="Obille A."/>
            <person name="Becker A."/>
            <person name="Abrahante J.E."/>
            <person name="Garbe J."/>
            <person name="Badalamenti J.P."/>
            <person name="Herman A."/>
            <person name="Mangelson H."/>
            <person name="Liachko I."/>
            <person name="Sullivan S."/>
            <person name="Sone E.D."/>
            <person name="Koren S."/>
            <person name="Silverstein K.A.T."/>
            <person name="Beckman K.B."/>
            <person name="Gohl D.M."/>
        </authorList>
    </citation>
    <scope>NUCLEOTIDE SEQUENCE</scope>
    <source>
        <strain evidence="1">Duluth1</strain>
        <tissue evidence="1">Whole animal</tissue>
    </source>
</reference>
<keyword evidence="2" id="KW-1185">Reference proteome</keyword>
<sequence length="67" mass="7653">MVPSPMRSEQNCHGDHSDGQTVQIVNKQFHQLPNQEQALQVPRSLHRTLRLRDLNASRGHRTQDSGI</sequence>
<protein>
    <submittedName>
        <fullName evidence="1">Uncharacterized protein</fullName>
    </submittedName>
</protein>
<dbReference type="Proteomes" id="UP000828390">
    <property type="component" value="Unassembled WGS sequence"/>
</dbReference>
<evidence type="ECO:0000313" key="2">
    <source>
        <dbReference type="Proteomes" id="UP000828390"/>
    </source>
</evidence>
<gene>
    <name evidence="1" type="ORF">DPMN_048335</name>
</gene>
<proteinExistence type="predicted"/>
<dbReference type="EMBL" id="JAIWYP010000011">
    <property type="protein sequence ID" value="KAH3741610.1"/>
    <property type="molecule type" value="Genomic_DNA"/>
</dbReference>
<organism evidence="1 2">
    <name type="scientific">Dreissena polymorpha</name>
    <name type="common">Zebra mussel</name>
    <name type="synonym">Mytilus polymorpha</name>
    <dbReference type="NCBI Taxonomy" id="45954"/>
    <lineage>
        <taxon>Eukaryota</taxon>
        <taxon>Metazoa</taxon>
        <taxon>Spiralia</taxon>
        <taxon>Lophotrochozoa</taxon>
        <taxon>Mollusca</taxon>
        <taxon>Bivalvia</taxon>
        <taxon>Autobranchia</taxon>
        <taxon>Heteroconchia</taxon>
        <taxon>Euheterodonta</taxon>
        <taxon>Imparidentia</taxon>
        <taxon>Neoheterodontei</taxon>
        <taxon>Myida</taxon>
        <taxon>Dreissenoidea</taxon>
        <taxon>Dreissenidae</taxon>
        <taxon>Dreissena</taxon>
    </lineage>
</organism>